<evidence type="ECO:0008006" key="3">
    <source>
        <dbReference type="Google" id="ProtNLM"/>
    </source>
</evidence>
<dbReference type="AlphaFoldDB" id="A2XQ25"/>
<accession>A2XQ25</accession>
<proteinExistence type="predicted"/>
<dbReference type="Gramene" id="BGIOSGA015839-TA">
    <property type="protein sequence ID" value="BGIOSGA015839-PA"/>
    <property type="gene ID" value="BGIOSGA015839"/>
</dbReference>
<gene>
    <name evidence="1" type="ORF">OsI_14732</name>
</gene>
<reference evidence="1 2" key="1">
    <citation type="journal article" date="2005" name="PLoS Biol.">
        <title>The genomes of Oryza sativa: a history of duplications.</title>
        <authorList>
            <person name="Yu J."/>
            <person name="Wang J."/>
            <person name="Lin W."/>
            <person name="Li S."/>
            <person name="Li H."/>
            <person name="Zhou J."/>
            <person name="Ni P."/>
            <person name="Dong W."/>
            <person name="Hu S."/>
            <person name="Zeng C."/>
            <person name="Zhang J."/>
            <person name="Zhang Y."/>
            <person name="Li R."/>
            <person name="Xu Z."/>
            <person name="Li S."/>
            <person name="Li X."/>
            <person name="Zheng H."/>
            <person name="Cong L."/>
            <person name="Lin L."/>
            <person name="Yin J."/>
            <person name="Geng J."/>
            <person name="Li G."/>
            <person name="Shi J."/>
            <person name="Liu J."/>
            <person name="Lv H."/>
            <person name="Li J."/>
            <person name="Wang J."/>
            <person name="Deng Y."/>
            <person name="Ran L."/>
            <person name="Shi X."/>
            <person name="Wang X."/>
            <person name="Wu Q."/>
            <person name="Li C."/>
            <person name="Ren X."/>
            <person name="Wang J."/>
            <person name="Wang X."/>
            <person name="Li D."/>
            <person name="Liu D."/>
            <person name="Zhang X."/>
            <person name="Ji Z."/>
            <person name="Zhao W."/>
            <person name="Sun Y."/>
            <person name="Zhang Z."/>
            <person name="Bao J."/>
            <person name="Han Y."/>
            <person name="Dong L."/>
            <person name="Ji J."/>
            <person name="Chen P."/>
            <person name="Wu S."/>
            <person name="Liu J."/>
            <person name="Xiao Y."/>
            <person name="Bu D."/>
            <person name="Tan J."/>
            <person name="Yang L."/>
            <person name="Ye C."/>
            <person name="Zhang J."/>
            <person name="Xu J."/>
            <person name="Zhou Y."/>
            <person name="Yu Y."/>
            <person name="Zhang B."/>
            <person name="Zhuang S."/>
            <person name="Wei H."/>
            <person name="Liu B."/>
            <person name="Lei M."/>
            <person name="Yu H."/>
            <person name="Li Y."/>
            <person name="Xu H."/>
            <person name="Wei S."/>
            <person name="He X."/>
            <person name="Fang L."/>
            <person name="Zhang Z."/>
            <person name="Zhang Y."/>
            <person name="Huang X."/>
            <person name="Su Z."/>
            <person name="Tong W."/>
            <person name="Li J."/>
            <person name="Tong Z."/>
            <person name="Li S."/>
            <person name="Ye J."/>
            <person name="Wang L."/>
            <person name="Fang L."/>
            <person name="Lei T."/>
            <person name="Chen C."/>
            <person name="Chen H."/>
            <person name="Xu Z."/>
            <person name="Li H."/>
            <person name="Huang H."/>
            <person name="Zhang F."/>
            <person name="Xu H."/>
            <person name="Li N."/>
            <person name="Zhao C."/>
            <person name="Li S."/>
            <person name="Dong L."/>
            <person name="Huang Y."/>
            <person name="Li L."/>
            <person name="Xi Y."/>
            <person name="Qi Q."/>
            <person name="Li W."/>
            <person name="Zhang B."/>
            <person name="Hu W."/>
            <person name="Zhang Y."/>
            <person name="Tian X."/>
            <person name="Jiao Y."/>
            <person name="Liang X."/>
            <person name="Jin J."/>
            <person name="Gao L."/>
            <person name="Zheng W."/>
            <person name="Hao B."/>
            <person name="Liu S."/>
            <person name="Wang W."/>
            <person name="Yuan L."/>
            <person name="Cao M."/>
            <person name="McDermott J."/>
            <person name="Samudrala R."/>
            <person name="Wang J."/>
            <person name="Wong G.K."/>
            <person name="Yang H."/>
        </authorList>
    </citation>
    <scope>NUCLEOTIDE SEQUENCE [LARGE SCALE GENOMIC DNA]</scope>
    <source>
        <strain evidence="2">cv. 93-11</strain>
    </source>
</reference>
<dbReference type="Proteomes" id="UP000007015">
    <property type="component" value="Chromosome 4"/>
</dbReference>
<organism evidence="1 2">
    <name type="scientific">Oryza sativa subsp. indica</name>
    <name type="common">Rice</name>
    <dbReference type="NCBI Taxonomy" id="39946"/>
    <lineage>
        <taxon>Eukaryota</taxon>
        <taxon>Viridiplantae</taxon>
        <taxon>Streptophyta</taxon>
        <taxon>Embryophyta</taxon>
        <taxon>Tracheophyta</taxon>
        <taxon>Spermatophyta</taxon>
        <taxon>Magnoliopsida</taxon>
        <taxon>Liliopsida</taxon>
        <taxon>Poales</taxon>
        <taxon>Poaceae</taxon>
        <taxon>BOP clade</taxon>
        <taxon>Oryzoideae</taxon>
        <taxon>Oryzeae</taxon>
        <taxon>Oryzinae</taxon>
        <taxon>Oryza</taxon>
        <taxon>Oryza sativa</taxon>
    </lineage>
</organism>
<evidence type="ECO:0000313" key="1">
    <source>
        <dbReference type="EMBL" id="EAY92935.1"/>
    </source>
</evidence>
<dbReference type="HOGENOM" id="CLU_1311947_0_0_1"/>
<keyword evidence="2" id="KW-1185">Reference proteome</keyword>
<protein>
    <recommendedName>
        <fullName evidence="3">Retrotransposon gag domain-containing protein</fullName>
    </recommendedName>
</protein>
<name>A2XQ25_ORYSI</name>
<sequence>MVQDGCPPPGDNDTHFHSYTFLAHPTGADGDTAIDNNFLPHTKLEFPTYDGKGHSLPWLNRCDRLELNSGAPSWRRFVQLVHTRFGPAMIDAPLSELMALWRIGMVEDYINNFLALVYRDATLSENQHVQLFMAGLVNPLKIDVALCRFRSLDYAIMVAWAYEQCVHTYPIPTRAGRPPRLHSLRRLWLCLWRSCQPTHCPLPTSASNPW</sequence>
<evidence type="ECO:0000313" key="2">
    <source>
        <dbReference type="Proteomes" id="UP000007015"/>
    </source>
</evidence>
<dbReference type="EMBL" id="CM000129">
    <property type="protein sequence ID" value="EAY92935.1"/>
    <property type="molecule type" value="Genomic_DNA"/>
</dbReference>